<feature type="compositionally biased region" description="Polar residues" evidence="1">
    <location>
        <begin position="1611"/>
        <end position="1621"/>
    </location>
</feature>
<feature type="compositionally biased region" description="Low complexity" evidence="1">
    <location>
        <begin position="2446"/>
        <end position="2457"/>
    </location>
</feature>
<feature type="compositionally biased region" description="Basic residues" evidence="1">
    <location>
        <begin position="671"/>
        <end position="693"/>
    </location>
</feature>
<dbReference type="STRING" id="136037.A0A067QW54"/>
<feature type="compositionally biased region" description="Polar residues" evidence="1">
    <location>
        <begin position="2973"/>
        <end position="3005"/>
    </location>
</feature>
<feature type="compositionally biased region" description="Basic residues" evidence="1">
    <location>
        <begin position="738"/>
        <end position="747"/>
    </location>
</feature>
<proteinExistence type="predicted"/>
<gene>
    <name evidence="2" type="ORF">L798_01570</name>
</gene>
<feature type="compositionally biased region" description="Basic and acidic residues" evidence="1">
    <location>
        <begin position="1658"/>
        <end position="1669"/>
    </location>
</feature>
<feature type="region of interest" description="Disordered" evidence="1">
    <location>
        <begin position="1936"/>
        <end position="2010"/>
    </location>
</feature>
<feature type="region of interest" description="Disordered" evidence="1">
    <location>
        <begin position="1611"/>
        <end position="1690"/>
    </location>
</feature>
<feature type="compositionally biased region" description="Polar residues" evidence="1">
    <location>
        <begin position="2741"/>
        <end position="2751"/>
    </location>
</feature>
<evidence type="ECO:0000256" key="1">
    <source>
        <dbReference type="SAM" id="MobiDB-lite"/>
    </source>
</evidence>
<feature type="compositionally biased region" description="Basic and acidic residues" evidence="1">
    <location>
        <begin position="2101"/>
        <end position="2115"/>
    </location>
</feature>
<feature type="region of interest" description="Disordered" evidence="1">
    <location>
        <begin position="2091"/>
        <end position="2170"/>
    </location>
</feature>
<dbReference type="CDD" id="cd14267">
    <property type="entry name" value="Rif1_CTD_C-II_like"/>
    <property type="match status" value="1"/>
</dbReference>
<feature type="compositionally biased region" description="Polar residues" evidence="1">
    <location>
        <begin position="2331"/>
        <end position="2342"/>
    </location>
</feature>
<sequence>MWKCYFTFIETYLPQKSVKDFLGWMSALLEAGFRHPVEEIRHVTTKFWDNVVIPAFAKDNTNVPQVLKEARKNYSGKSGQIPNIFCIVSDDVSDTFSQLDAKGKPLDSVPDAIFVLPEETEKPSKRRQSLLRQLRDEGRILTKHQKEVFRRRKDDIPALYNSTIQPVQEDSLISESSQDTSDFAAPQRVIEPLRNDAIALEAKELLIASSLKVLEPPSSLQRLAEYRKKMMIDHEGSIVLASISGNNSPVSADIPKQPVLSHEILDTQVQAESEPPNSPLSLTLLSDHCEPTTLPSNGRKLNLEFVAVRLPTSILVPSKDTPELAESELVHEQDISVNPEVAIRVSISTPAPTSVASGGIDAPVSFPLEEPAVCQDVIMRSSKQGHPDSHNILASPVELQEILELPTASLAVLTDKNMSPRASDITNIVPGSSNPLLIEASNKNKTGCVQKVDHSTKSSTRKPVVVNTDNPLTNYFKPVSITLTADDDEVDSRKGSARTIHLSLETLDNNVTTSVIAEPCLHNPETPYESQQILPKLAEVVEDSHVTSVSIVEASVGTQSSDVECEVSDWRKTLSPVKVVVEKVEDFILTKTFSALETTPPLNIEHDKELPLNEVSSSSRRKIKSPLKRNPGDPKLPPFKGKSKIAQQMETKVQHKEAIPEARLSKSGSKYVKRKDGKKPKALKRSSRSRSASKRGTDDNVTKVTVEEAITGPETASVDNPSPSLLPVASGRSQSVVKKTRSRKTHNKVNENVVAMPQNREISSLPTIESQQKLKILKSVEANKCNSKSRESSSIKDLNDSSQVMTSSNESSLAHDKKQAFNVEIDRQNSHRPSKARVRKVAGCNCNSVSNEAVDVKVITEPMKPCAKLEEKVIKENFSGSKVPSKLTNRESLKSKTEAPVKDVKFTKQNISESDDTLSKKVLATDTEICEPSVVNNIETFQKVHNEMLTDNIKPCDPNPFNTDELLAIGIKNETLPCLETFEPESSGLGIENENVLCLETSTETRTSKEDPYNLRKGGQDDVDEIASESNDSHKHSGCVADDVRSGKRSVKSVFPKVKVVNYTPVLETSVLQPKEEIIISSNDTNLKPSARFGNFTSKLKSAVTLLGSSGKEIDQDKPADVAGETACSLKMGGALSLLTSGTETFELHNTEVEHEEENSERTQHNHSLIHIEHVSSERRKRKFDETGLKDDLNAVQMSIKRSASSHHQSALRTSIIEEDLVPLLRKDVKSSLSKNPEMLVASPVTAAAGEITVLGVTGTAALLTSTEASAVTSPMLTDVLPAVCSSEEGILPAKSQILPELIKSLSDKSIEKGMSVQSFENEDFSISVNASTDGFHKEKVTSHEKMVTRQRSRCSAFNVKTPCDIQSSRELCSSATRLDEDIKTVVGYDTAGSGLKHTSSSQKPMKVTVPYLNTRESMNSKFEASECSEELDVQTSKTVSNVVTLSQKEIFTESSMSKLDLKTSLRCEETSFSESEVTLPCFETENTSTGSQEVQTEFQKVADSEDVIESSQDLSASSLIASRFPLMHKCSVSVCRIDTTLDPGVEVNISQGDQKLVVLMPEHCNSPFKVYTPGSKTPTGMQEEKSATAKSEMEETYRLKLLPATRTLYGNSSDINQMDSVQDKPSIPLGSNSSVGDSMKESANKVSVDSVSTSGDDTPKPRSEKETITSKCEGNISSVAKTDTTESKGSVPVVTADYVSESRSNEQIRVSDVVMNVGPRKHRPRRYNTLKSEGGVPLVVDDTSYLRFKHQSKSESDESIALVTENYTSKSASKQQFDKPTTANSVLMTLKCDTLKLRTREQTNMLRPEDNISPVMVSENGISTAAEEGAPEHRCLQQINRLEFQDNVSAIEKEDTLKHQFEQQQQINVTLSDVNVPVVGNEDTPKPQTMEHINTSELQDNVSSSGKEDILTPQSEEWINTLSEVNISIVSTGYTPKRRSKQQIDTSKSGDDVSVVCKEDTPKRRSKQQIDTSKSSDDVSVVCKEDTPKRRSKQQIDTSKSSDDVSVVCKEDTPKLRSKQQITYESVSTVGKEDKPTLRSKRLTSTSKSEKYILKAGKECIQKPQCRKQVNTLVTNSNVLILKNEETPKLRTRQQCNRSKSVDKVSRTSKRDSLKPISKKQINMSSTVNVPPSMNEDSDKRQSKKHVNTSKSDVCEGDGLKSQSKQQIDTSVVESNALMVDSEGNPKLQSRQPVSENNVITGSSEGNPKQESKRQINTSEFGKEDTSKPRLKQQIINTSEFECNVSRVGEKDFPKPQSKHEVNVSSVVNEDSTEPHSKQQINISDSEGIISSVRKEDILKYQFKTQIDVSVLKNDVSAVRSEDTQKLESRQQINTSDSADNISVVGRGDPPVPQSDHQINASVSECNEEVRRLRSKHRLSTPISEACVSTKRKYGSIKPHPKQEINSSASEDGVFQQQINILKCQDNVFTDVKGVLKPPSKQQIETSESETFISTTTEEDTSLSKSKQRIDMSESEITPLIAASKSTFKHRVSGLKSNSTIVTDLTKQSKQSENENVSVMRDDAPKPILKQELGSSNVDESIKICPVDDTTELSSKCSGTKRKVDQDSEVVSDAEIQGSKIIFSYSEKVLGEAELVEDEARRLVTPKSVTIDHCKDKGNKKIKEDIISKLDHKTSGADDILKAFAQEKTSDDHFIDISDINKALESNDTNISAVDSKLASPLRPRKRSASSSRVALEVSLGQVDSNINDHVDTGISKTKRLSHNAENVNEESVCDRSPVGTPSQCNNTLSDNDKALLPSSPKSLLSSPRSLLRAFSSPLGSLESNQTQKNHRKRSTGGRAQYMVGLAVAVNDVGTSQASSPVVPQKSEEIRSIAATPPLSSRKLPCGVSDAGTESSLTPLERLQCSVSECETPSPSCVSSLAEIPYKRVLKQSGEQGTPPSKKKRVWFPDPEVSGTRLFSTHDAVDSACTSMSKRRSPHSPTRMLLGRRRKARTQCAAVSIDTGIHDKSSDPALSTATTPYAEETSPQSQSSPDLTGVTSQGSVEETATELLNSQDAFFPALINCNHPIECVAPRLTTHVMWTKALVVELTRKNIHTIGDLSRLDEASINRLPIANPKISHAKTILQDYVKSLEVESDRSPSIISKGGVSRSEDAHLEPESVLSSPSPSVSTADVVKFFVTNEGSLATVLEEASKRQWHWNVHFACFTTSLQIT</sequence>
<feature type="compositionally biased region" description="Polar residues" evidence="1">
    <location>
        <begin position="1670"/>
        <end position="1683"/>
    </location>
</feature>
<feature type="region of interest" description="Disordered" evidence="1">
    <location>
        <begin position="2722"/>
        <end position="2800"/>
    </location>
</feature>
<feature type="region of interest" description="Disordered" evidence="1">
    <location>
        <begin position="607"/>
        <end position="750"/>
    </location>
</feature>
<feature type="region of interest" description="Disordered" evidence="1">
    <location>
        <begin position="3105"/>
        <end position="3127"/>
    </location>
</feature>
<feature type="region of interest" description="Disordered" evidence="1">
    <location>
        <begin position="2182"/>
        <end position="2231"/>
    </location>
</feature>
<dbReference type="OMA" id="TMEHINT"/>
<feature type="compositionally biased region" description="Low complexity" evidence="1">
    <location>
        <begin position="1647"/>
        <end position="1657"/>
    </location>
</feature>
<reference evidence="2 3" key="1">
    <citation type="journal article" date="2014" name="Nat. Commun.">
        <title>Molecular traces of alternative social organization in a termite genome.</title>
        <authorList>
            <person name="Terrapon N."/>
            <person name="Li C."/>
            <person name="Robertson H.M."/>
            <person name="Ji L."/>
            <person name="Meng X."/>
            <person name="Booth W."/>
            <person name="Chen Z."/>
            <person name="Childers C.P."/>
            <person name="Glastad K.M."/>
            <person name="Gokhale K."/>
            <person name="Gowin J."/>
            <person name="Gronenberg W."/>
            <person name="Hermansen R.A."/>
            <person name="Hu H."/>
            <person name="Hunt B.G."/>
            <person name="Huylmans A.K."/>
            <person name="Khalil S.M."/>
            <person name="Mitchell R.D."/>
            <person name="Munoz-Torres M.C."/>
            <person name="Mustard J.A."/>
            <person name="Pan H."/>
            <person name="Reese J.T."/>
            <person name="Scharf M.E."/>
            <person name="Sun F."/>
            <person name="Vogel H."/>
            <person name="Xiao J."/>
            <person name="Yang W."/>
            <person name="Yang Z."/>
            <person name="Yang Z."/>
            <person name="Zhou J."/>
            <person name="Zhu J."/>
            <person name="Brent C.S."/>
            <person name="Elsik C.G."/>
            <person name="Goodisman M.A."/>
            <person name="Liberles D.A."/>
            <person name="Roe R.M."/>
            <person name="Vargo E.L."/>
            <person name="Vilcinskas A."/>
            <person name="Wang J."/>
            <person name="Bornberg-Bauer E."/>
            <person name="Korb J."/>
            <person name="Zhang G."/>
            <person name="Liebig J."/>
        </authorList>
    </citation>
    <scope>NUCLEOTIDE SEQUENCE [LARGE SCALE GENOMIC DNA]</scope>
    <source>
        <tissue evidence="2">Whole organism</tissue>
    </source>
</reference>
<keyword evidence="3" id="KW-1185">Reference proteome</keyword>
<feature type="region of interest" description="Disordered" evidence="1">
    <location>
        <begin position="1570"/>
        <end position="1595"/>
    </location>
</feature>
<protein>
    <submittedName>
        <fullName evidence="2">Telomere-associated protein RIF1</fullName>
    </submittedName>
</protein>
<evidence type="ECO:0000313" key="3">
    <source>
        <dbReference type="Proteomes" id="UP000027135"/>
    </source>
</evidence>
<feature type="compositionally biased region" description="Polar residues" evidence="1">
    <location>
        <begin position="2188"/>
        <end position="2208"/>
    </location>
</feature>
<feature type="compositionally biased region" description="Polar residues" evidence="1">
    <location>
        <begin position="2121"/>
        <end position="2133"/>
    </location>
</feature>
<dbReference type="Proteomes" id="UP000027135">
    <property type="component" value="Unassembled WGS sequence"/>
</dbReference>
<name>A0A067QW54_ZOONE</name>
<organism evidence="2 3">
    <name type="scientific">Zootermopsis nevadensis</name>
    <name type="common">Dampwood termite</name>
    <dbReference type="NCBI Taxonomy" id="136037"/>
    <lineage>
        <taxon>Eukaryota</taxon>
        <taxon>Metazoa</taxon>
        <taxon>Ecdysozoa</taxon>
        <taxon>Arthropoda</taxon>
        <taxon>Hexapoda</taxon>
        <taxon>Insecta</taxon>
        <taxon>Pterygota</taxon>
        <taxon>Neoptera</taxon>
        <taxon>Polyneoptera</taxon>
        <taxon>Dictyoptera</taxon>
        <taxon>Blattodea</taxon>
        <taxon>Blattoidea</taxon>
        <taxon>Termitoidae</taxon>
        <taxon>Termopsidae</taxon>
        <taxon>Zootermopsis</taxon>
    </lineage>
</organism>
<feature type="compositionally biased region" description="Basic and acidic residues" evidence="1">
    <location>
        <begin position="652"/>
        <end position="664"/>
    </location>
</feature>
<feature type="compositionally biased region" description="Basic and acidic residues" evidence="1">
    <location>
        <begin position="788"/>
        <end position="799"/>
    </location>
</feature>
<evidence type="ECO:0000313" key="2">
    <source>
        <dbReference type="EMBL" id="KDR08759.1"/>
    </source>
</evidence>
<dbReference type="EMBL" id="KK853300">
    <property type="protein sequence ID" value="KDR08759.1"/>
    <property type="molecule type" value="Genomic_DNA"/>
</dbReference>
<feature type="compositionally biased region" description="Low complexity" evidence="1">
    <location>
        <begin position="2756"/>
        <end position="2780"/>
    </location>
</feature>
<feature type="compositionally biased region" description="Polar residues" evidence="1">
    <location>
        <begin position="800"/>
        <end position="812"/>
    </location>
</feature>
<feature type="compositionally biased region" description="Basic and acidic residues" evidence="1">
    <location>
        <begin position="1583"/>
        <end position="1595"/>
    </location>
</feature>
<accession>A0A067QW54</accession>
<feature type="region of interest" description="Disordered" evidence="1">
    <location>
        <begin position="2966"/>
        <end position="3005"/>
    </location>
</feature>
<feature type="region of interest" description="Disordered" evidence="1">
    <location>
        <begin position="2439"/>
        <end position="2472"/>
    </location>
</feature>
<feature type="region of interest" description="Disordered" evidence="1">
    <location>
        <begin position="782"/>
        <end position="817"/>
    </location>
</feature>
<dbReference type="InParanoid" id="A0A067QW54"/>
<feature type="region of interest" description="Disordered" evidence="1">
    <location>
        <begin position="2324"/>
        <end position="2358"/>
    </location>
</feature>